<reference evidence="1" key="1">
    <citation type="submission" date="2025-08" db="UniProtKB">
        <authorList>
            <consortium name="Ensembl"/>
        </authorList>
    </citation>
    <scope>IDENTIFICATION</scope>
</reference>
<protein>
    <recommendedName>
        <fullName evidence="3">Laminin EGF-like domain-containing protein</fullName>
    </recommendedName>
</protein>
<dbReference type="STRING" id="1676925.ENSPKIP00000032024"/>
<evidence type="ECO:0000313" key="2">
    <source>
        <dbReference type="Proteomes" id="UP000261540"/>
    </source>
</evidence>
<keyword evidence="2" id="KW-1185">Reference proteome</keyword>
<evidence type="ECO:0008006" key="3">
    <source>
        <dbReference type="Google" id="ProtNLM"/>
    </source>
</evidence>
<organism evidence="1 2">
    <name type="scientific">Paramormyrops kingsleyae</name>
    <dbReference type="NCBI Taxonomy" id="1676925"/>
    <lineage>
        <taxon>Eukaryota</taxon>
        <taxon>Metazoa</taxon>
        <taxon>Chordata</taxon>
        <taxon>Craniata</taxon>
        <taxon>Vertebrata</taxon>
        <taxon>Euteleostomi</taxon>
        <taxon>Actinopterygii</taxon>
        <taxon>Neopterygii</taxon>
        <taxon>Teleostei</taxon>
        <taxon>Osteoglossocephala</taxon>
        <taxon>Osteoglossomorpha</taxon>
        <taxon>Osteoglossiformes</taxon>
        <taxon>Mormyridae</taxon>
        <taxon>Paramormyrops</taxon>
    </lineage>
</organism>
<proteinExistence type="predicted"/>
<dbReference type="AlphaFoldDB" id="A0A3B3SMP3"/>
<evidence type="ECO:0000313" key="1">
    <source>
        <dbReference type="Ensembl" id="ENSPKIP00000032024.1"/>
    </source>
</evidence>
<dbReference type="Ensembl" id="ENSPKIT00000012882.1">
    <property type="protein sequence ID" value="ENSPKIP00000032024.1"/>
    <property type="gene ID" value="ENSPKIG00000012284.1"/>
</dbReference>
<reference evidence="1" key="2">
    <citation type="submission" date="2025-09" db="UniProtKB">
        <authorList>
            <consortium name="Ensembl"/>
        </authorList>
    </citation>
    <scope>IDENTIFICATION</scope>
</reference>
<name>A0A3B3SMP3_9TELE</name>
<accession>A0A3B3SMP3</accession>
<sequence>HPILNPWTSIWSWSPLCSRNSCHSSAKVQPHLPLVTHGCRNRAELAVFPPASHWYAGLFLGKCVPCNCNGHSDHCLDGSGICTVCTDREHPVFSANWPYSLTPCQFCRGLCESPGPHAVSVHARLQRPQL</sequence>
<dbReference type="Proteomes" id="UP000261540">
    <property type="component" value="Unplaced"/>
</dbReference>